<sequence length="593" mass="64172">MVRSAEIVLAASLEAVLQSGITLYRGAERGHLTDPAQSVEQTGGRQVYGVPAINPTVEEFRALQVRVRAGAPKAPPAKSAKVGVSEAPPAVAAKAKGPPSGERGPGYVSLDKETVDIEVAEDDDEGDQKESSALAASESTRAKALEDLAVGHGWDGRQCGARNVKARLSRFKRSRGREGAREQDSSDDVMTEGEDALRQFSRKPKKQRWADQPLTGGARRRGSAVDGVLALKVVQTVDKIHTARNAEEYDNSDSAFFSIYLALLGAMQNQVILSEKQNEKLVSWIKLAVEGSGKLVYLLDKALETENEKLRLQLSRSQLSCSTNRLIAIPGYLRTYPAWYSFVVLLLALMSICAFATVHAMNEPERHSLNQEQPVLFFLFVGAAAFASHLTGLFLFALLAQHSYFCLAGITTLEYIKDQTPPFPSLPPPGWRQAVQQSECHSCRGMLGFTDATEIDEVLYCTICQGDLAKAGVGFWQCELCEACSVCPICHRAASSAATVTTYRANALKRRSQALLGVVDTRHGGGSCKNRTPSAQSRLSSFSGEQREMRAGRRSISAVVAAVEGHAGESATCVLPCCRRQETDSESSSEGEN</sequence>
<evidence type="ECO:0000313" key="3">
    <source>
        <dbReference type="EMBL" id="CAJ1393993.1"/>
    </source>
</evidence>
<feature type="region of interest" description="Disordered" evidence="1">
    <location>
        <begin position="524"/>
        <end position="547"/>
    </location>
</feature>
<feature type="compositionally biased region" description="Polar residues" evidence="1">
    <location>
        <begin position="529"/>
        <end position="544"/>
    </location>
</feature>
<evidence type="ECO:0000313" key="4">
    <source>
        <dbReference type="Proteomes" id="UP001178507"/>
    </source>
</evidence>
<feature type="transmembrane region" description="Helical" evidence="2">
    <location>
        <begin position="374"/>
        <end position="399"/>
    </location>
</feature>
<protein>
    <submittedName>
        <fullName evidence="3">Uncharacterized protein</fullName>
    </submittedName>
</protein>
<keyword evidence="2" id="KW-0812">Transmembrane</keyword>
<keyword evidence="2" id="KW-0472">Membrane</keyword>
<comment type="caution">
    <text evidence="3">The sequence shown here is derived from an EMBL/GenBank/DDBJ whole genome shotgun (WGS) entry which is preliminary data.</text>
</comment>
<evidence type="ECO:0000256" key="2">
    <source>
        <dbReference type="SAM" id="Phobius"/>
    </source>
</evidence>
<dbReference type="Proteomes" id="UP001178507">
    <property type="component" value="Unassembled WGS sequence"/>
</dbReference>
<keyword evidence="4" id="KW-1185">Reference proteome</keyword>
<feature type="compositionally biased region" description="Acidic residues" evidence="1">
    <location>
        <begin position="116"/>
        <end position="127"/>
    </location>
</feature>
<dbReference type="EMBL" id="CAUJNA010002702">
    <property type="protein sequence ID" value="CAJ1393993.1"/>
    <property type="molecule type" value="Genomic_DNA"/>
</dbReference>
<evidence type="ECO:0000256" key="1">
    <source>
        <dbReference type="SAM" id="MobiDB-lite"/>
    </source>
</evidence>
<organism evidence="3 4">
    <name type="scientific">Effrenium voratum</name>
    <dbReference type="NCBI Taxonomy" id="2562239"/>
    <lineage>
        <taxon>Eukaryota</taxon>
        <taxon>Sar</taxon>
        <taxon>Alveolata</taxon>
        <taxon>Dinophyceae</taxon>
        <taxon>Suessiales</taxon>
        <taxon>Symbiodiniaceae</taxon>
        <taxon>Effrenium</taxon>
    </lineage>
</organism>
<reference evidence="3" key="1">
    <citation type="submission" date="2023-08" db="EMBL/GenBank/DDBJ databases">
        <authorList>
            <person name="Chen Y."/>
            <person name="Shah S."/>
            <person name="Dougan E. K."/>
            <person name="Thang M."/>
            <person name="Chan C."/>
        </authorList>
    </citation>
    <scope>NUCLEOTIDE SEQUENCE</scope>
</reference>
<feature type="compositionally biased region" description="Low complexity" evidence="1">
    <location>
        <begin position="72"/>
        <end position="101"/>
    </location>
</feature>
<gene>
    <name evidence="3" type="ORF">EVOR1521_LOCUS18738</name>
</gene>
<keyword evidence="2" id="KW-1133">Transmembrane helix</keyword>
<feature type="transmembrane region" description="Helical" evidence="2">
    <location>
        <begin position="339"/>
        <end position="362"/>
    </location>
</feature>
<accession>A0AA36IU29</accession>
<name>A0AA36IU29_9DINO</name>
<feature type="region of interest" description="Disordered" evidence="1">
    <location>
        <begin position="72"/>
        <end position="140"/>
    </location>
</feature>
<dbReference type="AlphaFoldDB" id="A0AA36IU29"/>
<feature type="compositionally biased region" description="Acidic residues" evidence="1">
    <location>
        <begin position="185"/>
        <end position="194"/>
    </location>
</feature>
<feature type="region of interest" description="Disordered" evidence="1">
    <location>
        <begin position="172"/>
        <end position="221"/>
    </location>
</feature>
<proteinExistence type="predicted"/>